<proteinExistence type="predicted"/>
<dbReference type="InterPro" id="IPR007863">
    <property type="entry name" value="Peptidase_M16_C"/>
</dbReference>
<dbReference type="AlphaFoldDB" id="A0A0X3NYP4"/>
<dbReference type="PANTHER" id="PTHR11851:SF226">
    <property type="entry name" value="CYTOCHROME B-C1 COMPLEX SUBUNIT 2, MITOCHONDRIAL"/>
    <property type="match status" value="1"/>
</dbReference>
<accession>A0A0X3NYP4</accession>
<dbReference type="GO" id="GO:0005739">
    <property type="term" value="C:mitochondrion"/>
    <property type="evidence" value="ECO:0007669"/>
    <property type="project" value="TreeGrafter"/>
</dbReference>
<name>A0A0X3NYP4_SCHSO</name>
<organism evidence="3">
    <name type="scientific">Schistocephalus solidus</name>
    <name type="common">Tapeworm</name>
    <dbReference type="NCBI Taxonomy" id="70667"/>
    <lineage>
        <taxon>Eukaryota</taxon>
        <taxon>Metazoa</taxon>
        <taxon>Spiralia</taxon>
        <taxon>Lophotrochozoa</taxon>
        <taxon>Platyhelminthes</taxon>
        <taxon>Cestoda</taxon>
        <taxon>Eucestoda</taxon>
        <taxon>Diphyllobothriidea</taxon>
        <taxon>Diphyllobothriidae</taxon>
        <taxon>Schistocephalus</taxon>
    </lineage>
</organism>
<dbReference type="SUPFAM" id="SSF63411">
    <property type="entry name" value="LuxS/MPP-like metallohydrolase"/>
    <property type="match status" value="2"/>
</dbReference>
<dbReference type="EMBL" id="GEEE01018517">
    <property type="protein sequence ID" value="JAP44708.1"/>
    <property type="molecule type" value="Transcribed_RNA"/>
</dbReference>
<dbReference type="Pfam" id="PF00675">
    <property type="entry name" value="Peptidase_M16"/>
    <property type="match status" value="1"/>
</dbReference>
<evidence type="ECO:0000313" key="3">
    <source>
        <dbReference type="EMBL" id="JAP44708.1"/>
    </source>
</evidence>
<feature type="domain" description="Peptidase M16 N-terminal" evidence="1">
    <location>
        <begin position="60"/>
        <end position="192"/>
    </location>
</feature>
<evidence type="ECO:0000259" key="1">
    <source>
        <dbReference type="Pfam" id="PF00675"/>
    </source>
</evidence>
<sequence length="476" mass="51536">MKTPKLCNVLAFPIRAAQTVALKSKPSDPTHMVTVAEAANGSRYACLPQPDGWKGIARLVAVVESGSRCERSPKERGLSHLLRRSCGLTTDAYTAVNLTRHIQQMGAELRCKTTREHLIYTIDVAANLAPRAGHLLAHMATHTLFYDWELKDLTYKLMQKDIDILNRRRLDALAVELLHEAAFGVHPDGSGLGNSLYATADKLGNYSLNDIHRFIERNFTPTKVAFAICGNGESVDGLEVCDSMCEAAQLHAPEAVIQPAKPLGFIGGEIRRNLELAEVTHAALAWSTPGREDAESTLALAVCSRALAPPITSIAYASADCTLNPPDSDTYTAAAAIATPLYHIYSDQGLFGFMVTGSGGEAVANRVCFAREQLEKLANNGLSLRQFQQAKMRLKAHLLMLAESQTELTEDVAVQLLMNEQPEVRSAEAVCNSIDALQLETVNKKLAALMLSSKAALSVVGSETSFVPPLATLVKF</sequence>
<evidence type="ECO:0000259" key="2">
    <source>
        <dbReference type="Pfam" id="PF05193"/>
    </source>
</evidence>
<reference evidence="3" key="1">
    <citation type="submission" date="2016-01" db="EMBL/GenBank/DDBJ databases">
        <title>Reference transcriptome for the parasite Schistocephalus solidus: insights into the molecular evolution of parasitism.</title>
        <authorList>
            <person name="Hebert F.O."/>
            <person name="Grambauer S."/>
            <person name="Barber I."/>
            <person name="Landry C.R."/>
            <person name="Aubin-Horth N."/>
        </authorList>
    </citation>
    <scope>NUCLEOTIDE SEQUENCE</scope>
</reference>
<dbReference type="InterPro" id="IPR011765">
    <property type="entry name" value="Pept_M16_N"/>
</dbReference>
<dbReference type="Pfam" id="PF05193">
    <property type="entry name" value="Peptidase_M16_C"/>
    <property type="match status" value="1"/>
</dbReference>
<dbReference type="PANTHER" id="PTHR11851">
    <property type="entry name" value="METALLOPROTEASE"/>
    <property type="match status" value="1"/>
</dbReference>
<dbReference type="Gene3D" id="3.30.830.10">
    <property type="entry name" value="Metalloenzyme, LuxS/M16 peptidase-like"/>
    <property type="match status" value="2"/>
</dbReference>
<protein>
    <recommendedName>
        <fullName evidence="4">Cytochrome b-c1 complex subunit 2</fullName>
    </recommendedName>
</protein>
<dbReference type="InterPro" id="IPR050361">
    <property type="entry name" value="MPP/UQCRC_Complex"/>
</dbReference>
<feature type="domain" description="Peptidase M16 C-terminal" evidence="2">
    <location>
        <begin position="207"/>
        <end position="394"/>
    </location>
</feature>
<dbReference type="GO" id="GO:0046872">
    <property type="term" value="F:metal ion binding"/>
    <property type="evidence" value="ECO:0007669"/>
    <property type="project" value="InterPro"/>
</dbReference>
<gene>
    <name evidence="3" type="ORF">TR125250</name>
</gene>
<dbReference type="InterPro" id="IPR011249">
    <property type="entry name" value="Metalloenz_LuxS/M16"/>
</dbReference>
<evidence type="ECO:0008006" key="4">
    <source>
        <dbReference type="Google" id="ProtNLM"/>
    </source>
</evidence>